<gene>
    <name evidence="1" type="ORF">QLQ22_17365</name>
</gene>
<accession>A0ACD4R8G0</accession>
<evidence type="ECO:0000313" key="2">
    <source>
        <dbReference type="Proteomes" id="UP001226091"/>
    </source>
</evidence>
<protein>
    <submittedName>
        <fullName evidence="1">Methylmalonyl-CoA mutase family protein</fullName>
    </submittedName>
</protein>
<reference evidence="2" key="1">
    <citation type="journal article" date="2025" name="Aquaculture">
        <title>Assessment of the bioflocculant production and safety properties of Metabacillus hrfriensis sp. nov. based on phenotypic and whole-genome sequencing analysis.</title>
        <authorList>
            <person name="Zhang R."/>
            <person name="Zhao Z."/>
            <person name="Luo L."/>
            <person name="Wang S."/>
            <person name="Guo K."/>
            <person name="Xu W."/>
        </authorList>
    </citation>
    <scope>NUCLEOTIDE SEQUENCE [LARGE SCALE GENOMIC DNA]</scope>
    <source>
        <strain evidence="2">CT-WN-B3</strain>
    </source>
</reference>
<keyword evidence="2" id="KW-1185">Reference proteome</keyword>
<sequence length="630" mass="70789">MKQRINHEINDFEKASEQMWVEEAEKALKGKSIQSLSKKTYEGITLNPLYTEHNTQFSGEKLGMTAQEKNEWSVSQKLQRSKTPEQLNEEIREAMKRGQDIIHLEHIGYLETYQDICTAFDGLDLEQIEFHLSLQGNIGFFPLFITYLKNKKCRGTFAFDPYGEWIGGTDLLPPAKKIELLAEMITILDEENLPNVRAVLFDGEMFHNSGGSAREELAYTFSNSIELFNALKERGFSIDKLADRVGFSFSAGSHFFIEIAKFRAAKKIWATILAAFGTSPDRHPIVLHAAASSFNKTKHDLHVNMLRATTEAFSAAIGGVNSITVAPFDEVLGEVSKTGDRIARNTHYILKEESLLSKVADPAGGSWYIEELTAELADLAWKEIQSIETMGGFVQAARQNYIQDKLRGLLARRLEDVNKRNVQLIGTNHYANLQEPEREIQKAEAYIPITEAVENNPGKRLKDWMIEAKTVKASEINAGIFSDKSMAELKSLTSMRLAEQFEGLRADSIKYKSIFGHYPKVNIMVLGKLLDYKPRLDFVTGMLSAGGIEAVILKPDQPECSSVDKPIIVCGKDEAYESFDFTQVTQGANVYAAGRLNKDQLDQSGIHECIYQGMDVYVFLKKLQFQLGVS</sequence>
<dbReference type="Proteomes" id="UP001226091">
    <property type="component" value="Chromosome"/>
</dbReference>
<organism evidence="1 2">
    <name type="scientific">Metabacillus hrfriensis</name>
    <dbReference type="NCBI Taxonomy" id="3048891"/>
    <lineage>
        <taxon>Bacteria</taxon>
        <taxon>Bacillati</taxon>
        <taxon>Bacillota</taxon>
        <taxon>Bacilli</taxon>
        <taxon>Bacillales</taxon>
        <taxon>Bacillaceae</taxon>
        <taxon>Metabacillus</taxon>
    </lineage>
</organism>
<name>A0ACD4R8G0_9BACI</name>
<proteinExistence type="predicted"/>
<evidence type="ECO:0000313" key="1">
    <source>
        <dbReference type="EMBL" id="WHZ56455.1"/>
    </source>
</evidence>
<dbReference type="EMBL" id="CP126116">
    <property type="protein sequence ID" value="WHZ56455.1"/>
    <property type="molecule type" value="Genomic_DNA"/>
</dbReference>